<comment type="caution">
    <text evidence="1">The sequence shown here is derived from an EMBL/GenBank/DDBJ whole genome shotgun (WGS) entry which is preliminary data.</text>
</comment>
<gene>
    <name evidence="1" type="ORF">KUDE01_023354</name>
</gene>
<evidence type="ECO:0000313" key="1">
    <source>
        <dbReference type="EMBL" id="KAK1882574.1"/>
    </source>
</evidence>
<name>A0AAD9EY81_DISEL</name>
<protein>
    <submittedName>
        <fullName evidence="1">Zona pellucida-like domain containing protein 1</fullName>
    </submittedName>
</protein>
<proteinExistence type="predicted"/>
<organism evidence="1 2">
    <name type="scientific">Dissostichus eleginoides</name>
    <name type="common">Patagonian toothfish</name>
    <name type="synonym">Dissostichus amissus</name>
    <dbReference type="NCBI Taxonomy" id="100907"/>
    <lineage>
        <taxon>Eukaryota</taxon>
        <taxon>Metazoa</taxon>
        <taxon>Chordata</taxon>
        <taxon>Craniata</taxon>
        <taxon>Vertebrata</taxon>
        <taxon>Euteleostomi</taxon>
        <taxon>Actinopterygii</taxon>
        <taxon>Neopterygii</taxon>
        <taxon>Teleostei</taxon>
        <taxon>Neoteleostei</taxon>
        <taxon>Acanthomorphata</taxon>
        <taxon>Eupercaria</taxon>
        <taxon>Perciformes</taxon>
        <taxon>Notothenioidei</taxon>
        <taxon>Nototheniidae</taxon>
        <taxon>Dissostichus</taxon>
    </lineage>
</organism>
<dbReference type="AlphaFoldDB" id="A0AAD9EY81"/>
<dbReference type="Proteomes" id="UP001228049">
    <property type="component" value="Unassembled WGS sequence"/>
</dbReference>
<evidence type="ECO:0000313" key="2">
    <source>
        <dbReference type="Proteomes" id="UP001228049"/>
    </source>
</evidence>
<accession>A0AAD9EY81</accession>
<dbReference type="EMBL" id="JASDAP010000023">
    <property type="protein sequence ID" value="KAK1882574.1"/>
    <property type="molecule type" value="Genomic_DNA"/>
</dbReference>
<sequence length="69" mass="7753">MLRGCPQRCLLQGLNHLSVSLRYGVNLAVKDNNGSFISTLSMRLFSVRGVKLFFVKNDHCDLDVNTLRA</sequence>
<reference evidence="1" key="1">
    <citation type="submission" date="2023-04" db="EMBL/GenBank/DDBJ databases">
        <title>Chromosome-level genome of Chaenocephalus aceratus.</title>
        <authorList>
            <person name="Park H."/>
        </authorList>
    </citation>
    <scope>NUCLEOTIDE SEQUENCE</scope>
    <source>
        <strain evidence="1">DE</strain>
        <tissue evidence="1">Muscle</tissue>
    </source>
</reference>
<keyword evidence="2" id="KW-1185">Reference proteome</keyword>